<evidence type="ECO:0000313" key="1">
    <source>
        <dbReference type="EMBL" id="VAX36968.1"/>
    </source>
</evidence>
<dbReference type="EMBL" id="UOGL01000226">
    <property type="protein sequence ID" value="VAX38590.1"/>
    <property type="molecule type" value="Genomic_DNA"/>
</dbReference>
<dbReference type="EMBL" id="UOGL01000089">
    <property type="protein sequence ID" value="VAX36968.1"/>
    <property type="molecule type" value="Genomic_DNA"/>
</dbReference>
<proteinExistence type="predicted"/>
<name>A0A3B1DLQ8_9ZZZZ</name>
<organism evidence="1">
    <name type="scientific">hydrothermal vent metagenome</name>
    <dbReference type="NCBI Taxonomy" id="652676"/>
    <lineage>
        <taxon>unclassified sequences</taxon>
        <taxon>metagenomes</taxon>
        <taxon>ecological metagenomes</taxon>
    </lineage>
</organism>
<accession>A0A3B1DLQ8</accession>
<protein>
    <submittedName>
        <fullName evidence="1">Uncharacterized protein</fullName>
    </submittedName>
</protein>
<sequence length="53" mass="6075">KELRVVDVVLPTKSGQEITKRCITRPTDHQQILLEHLKLTLPKHLKPIALNPD</sequence>
<reference evidence="1" key="1">
    <citation type="submission" date="2018-06" db="EMBL/GenBank/DDBJ databases">
        <authorList>
            <person name="Zhirakovskaya E."/>
        </authorList>
    </citation>
    <scope>NUCLEOTIDE SEQUENCE</scope>
</reference>
<gene>
    <name evidence="2" type="ORF">MNBD_PLANCTO02-2046</name>
    <name evidence="1" type="ORF">MNBD_PLANCTO02-2183</name>
</gene>
<evidence type="ECO:0000313" key="2">
    <source>
        <dbReference type="EMBL" id="VAX38590.1"/>
    </source>
</evidence>
<feature type="non-terminal residue" evidence="1">
    <location>
        <position position="1"/>
    </location>
</feature>
<dbReference type="AlphaFoldDB" id="A0A3B1DLQ8"/>